<dbReference type="AlphaFoldDB" id="A0A485LPX6"/>
<feature type="transmembrane region" description="Helical" evidence="1">
    <location>
        <begin position="433"/>
        <end position="455"/>
    </location>
</feature>
<sequence length="647" mass="70477">MAGPTLDPPAPRTASIQHATRVRSTSKFSSQILFVRFQAPIRQAIAWGVSLLLLSVAVVYFVKATNDGLTETFSGFQVSQTVPFTVIDDSNLRFHNLFEVPGEPQLLTTFRNLTQLINYAEPAPFSALVAHPSDYVATMTAADYGAYIHDLDVTSVYTSSSPLVTDDRPIRCFGTAGSPLVWVNGFCVSYTEGKVYHAWTSNYYHDGEEVRGGATTNAVLFFEYDGAFLDRRLAETLVPDAFAVTGLGYFTTNHAWVRTTVDPFSFQGVRADGAKIVVVSFISMLNFNGAKVNMGLQAPNPCYDVLEHLNYGFVNLVSTEYIWVGPQLATYILQFVVVLATLASISHDVSSSILVDLVGATTYSMVLLAASLLGKYYLVFNLSSILLTDGLLSLYVIAVVSFYHNLVITHVWPSKLFLSINYKSLHVGVVHRGLLSVFSLGVTIAEMVLGCYYNRPVQVGSKPTPCHFGTGVCFNQLNTPVLAVMATHALLLTLYGLALAVYARRHPHALVQANWLVGYVSLSVVVSDATPAPPTTFETHCYGTPLDRVVASRYLRVDSQRNKVGSAIPAVMSCGFVVLRSGLLIRFQDYGALVFARMVPSSIKATLRVCIPVAPMQDGAVSGPMTCVCVRDLAVADLRIANPKCVF</sequence>
<gene>
    <name evidence="3" type="primary">Aste57867_23861</name>
    <name evidence="2" type="ORF">As57867_023788</name>
    <name evidence="3" type="ORF">ASTE57867_23861</name>
</gene>
<dbReference type="OrthoDB" id="75535at2759"/>
<name>A0A485LPX6_9STRA</name>
<keyword evidence="1" id="KW-0812">Transmembrane</keyword>
<dbReference type="EMBL" id="CAADRA010007346">
    <property type="protein sequence ID" value="VFU00504.1"/>
    <property type="molecule type" value="Genomic_DNA"/>
</dbReference>
<feature type="transmembrane region" description="Helical" evidence="1">
    <location>
        <begin position="44"/>
        <end position="62"/>
    </location>
</feature>
<protein>
    <submittedName>
        <fullName evidence="3">Aste57867_23861 protein</fullName>
    </submittedName>
</protein>
<evidence type="ECO:0000313" key="3">
    <source>
        <dbReference type="EMBL" id="VFU00504.1"/>
    </source>
</evidence>
<dbReference type="EMBL" id="VJMH01007320">
    <property type="protein sequence ID" value="KAF0684131.1"/>
    <property type="molecule type" value="Genomic_DNA"/>
</dbReference>
<keyword evidence="1" id="KW-0472">Membrane</keyword>
<reference evidence="2" key="2">
    <citation type="submission" date="2019-06" db="EMBL/GenBank/DDBJ databases">
        <title>Genomics analysis of Aphanomyces spp. identifies a new class of oomycete effector associated with host adaptation.</title>
        <authorList>
            <person name="Gaulin E."/>
        </authorList>
    </citation>
    <scope>NUCLEOTIDE SEQUENCE</scope>
    <source>
        <strain evidence="2">CBS 578.67</strain>
    </source>
</reference>
<evidence type="ECO:0000313" key="2">
    <source>
        <dbReference type="EMBL" id="KAF0684131.1"/>
    </source>
</evidence>
<keyword evidence="4" id="KW-1185">Reference proteome</keyword>
<keyword evidence="1" id="KW-1133">Transmembrane helix</keyword>
<feature type="transmembrane region" description="Helical" evidence="1">
    <location>
        <begin position="390"/>
        <end position="412"/>
    </location>
</feature>
<evidence type="ECO:0000256" key="1">
    <source>
        <dbReference type="SAM" id="Phobius"/>
    </source>
</evidence>
<reference evidence="3 4" key="1">
    <citation type="submission" date="2019-03" db="EMBL/GenBank/DDBJ databases">
        <authorList>
            <person name="Gaulin E."/>
            <person name="Dumas B."/>
        </authorList>
    </citation>
    <scope>NUCLEOTIDE SEQUENCE [LARGE SCALE GENOMIC DNA]</scope>
    <source>
        <strain evidence="3">CBS 568.67</strain>
    </source>
</reference>
<dbReference type="Proteomes" id="UP000332933">
    <property type="component" value="Unassembled WGS sequence"/>
</dbReference>
<organism evidence="3 4">
    <name type="scientific">Aphanomyces stellatus</name>
    <dbReference type="NCBI Taxonomy" id="120398"/>
    <lineage>
        <taxon>Eukaryota</taxon>
        <taxon>Sar</taxon>
        <taxon>Stramenopiles</taxon>
        <taxon>Oomycota</taxon>
        <taxon>Saprolegniomycetes</taxon>
        <taxon>Saprolegniales</taxon>
        <taxon>Verrucalvaceae</taxon>
        <taxon>Aphanomyces</taxon>
    </lineage>
</organism>
<accession>A0A485LPX6</accession>
<feature type="transmembrane region" description="Helical" evidence="1">
    <location>
        <begin position="328"/>
        <end position="345"/>
    </location>
</feature>
<evidence type="ECO:0000313" key="4">
    <source>
        <dbReference type="Proteomes" id="UP000332933"/>
    </source>
</evidence>
<proteinExistence type="predicted"/>
<feature type="transmembrane region" description="Helical" evidence="1">
    <location>
        <begin position="357"/>
        <end position="378"/>
    </location>
</feature>
<feature type="transmembrane region" description="Helical" evidence="1">
    <location>
        <begin position="481"/>
        <end position="502"/>
    </location>
</feature>